<evidence type="ECO:0008006" key="2">
    <source>
        <dbReference type="Google" id="ProtNLM"/>
    </source>
</evidence>
<proteinExistence type="predicted"/>
<dbReference type="AlphaFoldDB" id="A0A1W1EHY6"/>
<dbReference type="PANTHER" id="PTHR41317:SF1">
    <property type="entry name" value="PD-(D_E)XK NUCLEASE FAMILY TRANSPOSASE"/>
    <property type="match status" value="1"/>
</dbReference>
<reference evidence="1" key="1">
    <citation type="submission" date="2016-10" db="EMBL/GenBank/DDBJ databases">
        <authorList>
            <person name="de Groot N.N."/>
        </authorList>
    </citation>
    <scope>NUCLEOTIDE SEQUENCE</scope>
</reference>
<gene>
    <name evidence="1" type="ORF">MNB_SV-15-684</name>
</gene>
<name>A0A1W1EHY6_9ZZZZ</name>
<dbReference type="NCBIfam" id="TIGR01784">
    <property type="entry name" value="T_den_put_tspse"/>
    <property type="match status" value="1"/>
</dbReference>
<sequence length="317" mass="37221">MCMMIKERYIDPFTDFGFKWIFGTEENKELLISFLNDVLDLEYSIVEVEYKNLEKLGLHISDRKAIFDIYCKDSNNNQFIVELQRSKQKYFKDRSIYYTSFPIQGQSKRGDWDYSLKKTYFIGILEFIMDEDSKDDENYITKVQLCNTKTKEVFYDKLTYIYLEMPKFKKAKEELSNHLDYWLYTLNNMNNLNKIPKIFKEDKLINQAFNVAEFLALDKDKQFQYQLDLKARLDYKNVMDYAKEMAMEAGKAEGLARGKAEGLAKGKAEGLAEGKAEGLKEGVINTAIIMIEEFNLSLEEVSLKLNISIDELKKHLK</sequence>
<evidence type="ECO:0000313" key="1">
    <source>
        <dbReference type="EMBL" id="SHO80412.1"/>
    </source>
</evidence>
<dbReference type="PANTHER" id="PTHR41317">
    <property type="entry name" value="PD-(D_E)XK NUCLEASE FAMILY TRANSPOSASE"/>
    <property type="match status" value="1"/>
</dbReference>
<dbReference type="Pfam" id="PF12784">
    <property type="entry name" value="PDDEXK_2"/>
    <property type="match status" value="1"/>
</dbReference>
<accession>A0A1W1EHY6</accession>
<dbReference type="InterPro" id="IPR010106">
    <property type="entry name" value="RpnA"/>
</dbReference>
<protein>
    <recommendedName>
        <fullName evidence="2">Rpn family recombination-promoting nuclease/putative transposase</fullName>
    </recommendedName>
</protein>
<organism evidence="1">
    <name type="scientific">hydrothermal vent metagenome</name>
    <dbReference type="NCBI Taxonomy" id="652676"/>
    <lineage>
        <taxon>unclassified sequences</taxon>
        <taxon>metagenomes</taxon>
        <taxon>ecological metagenomes</taxon>
    </lineage>
</organism>
<dbReference type="EMBL" id="FRYL01000007">
    <property type="protein sequence ID" value="SHO80412.1"/>
    <property type="molecule type" value="Genomic_DNA"/>
</dbReference>